<dbReference type="InterPro" id="IPR014543">
    <property type="entry name" value="UCP028291"/>
</dbReference>
<dbReference type="Pfam" id="PF09981">
    <property type="entry name" value="DUF2218"/>
    <property type="match status" value="1"/>
</dbReference>
<feature type="transmembrane region" description="Helical" evidence="2">
    <location>
        <begin position="157"/>
        <end position="179"/>
    </location>
</feature>
<dbReference type="EMBL" id="FONR01000038">
    <property type="protein sequence ID" value="SFH01467.1"/>
    <property type="molecule type" value="Genomic_DNA"/>
</dbReference>
<name>A0A1I2WLD0_9ACTN</name>
<organism evidence="4 5">
    <name type="scientific">Streptomyces mirabilis</name>
    <dbReference type="NCBI Taxonomy" id="68239"/>
    <lineage>
        <taxon>Bacteria</taxon>
        <taxon>Bacillati</taxon>
        <taxon>Actinomycetota</taxon>
        <taxon>Actinomycetes</taxon>
        <taxon>Kitasatosporales</taxon>
        <taxon>Streptomycetaceae</taxon>
        <taxon>Streptomyces</taxon>
    </lineage>
</organism>
<proteinExistence type="predicted"/>
<dbReference type="OrthoDB" id="9806511at2"/>
<dbReference type="RefSeq" id="WP_075033351.1">
    <property type="nucleotide sequence ID" value="NZ_FONR01000038.1"/>
</dbReference>
<evidence type="ECO:0000313" key="5">
    <source>
        <dbReference type="Proteomes" id="UP000181942"/>
    </source>
</evidence>
<evidence type="ECO:0000313" key="3">
    <source>
        <dbReference type="EMBL" id="SFH01467.1"/>
    </source>
</evidence>
<evidence type="ECO:0000256" key="1">
    <source>
        <dbReference type="SAM" id="MobiDB-lite"/>
    </source>
</evidence>
<accession>A0A1I2WLD0</accession>
<reference evidence="4 5" key="1">
    <citation type="submission" date="2016-10" db="EMBL/GenBank/DDBJ databases">
        <authorList>
            <person name="de Groot N.N."/>
        </authorList>
    </citation>
    <scope>NUCLEOTIDE SEQUENCE [LARGE SCALE GENOMIC DNA]</scope>
    <source>
        <strain evidence="4 5">OK461</strain>
    </source>
</reference>
<evidence type="ECO:0008006" key="6">
    <source>
        <dbReference type="Google" id="ProtNLM"/>
    </source>
</evidence>
<dbReference type="EMBL" id="FONR01000038">
    <property type="protein sequence ID" value="SFH02123.1"/>
    <property type="molecule type" value="Genomic_DNA"/>
</dbReference>
<dbReference type="AlphaFoldDB" id="A0A1I2WLD0"/>
<keyword evidence="2" id="KW-0812">Transmembrane</keyword>
<protein>
    <recommendedName>
        <fullName evidence="6">DUF2218 domain-containing protein</fullName>
    </recommendedName>
</protein>
<keyword evidence="2" id="KW-1133">Transmembrane helix</keyword>
<dbReference type="Proteomes" id="UP000181942">
    <property type="component" value="Unassembled WGS sequence"/>
</dbReference>
<feature type="transmembrane region" description="Helical" evidence="2">
    <location>
        <begin position="185"/>
        <end position="207"/>
    </location>
</feature>
<dbReference type="Gene3D" id="3.30.310.50">
    <property type="entry name" value="Alpha-D-phosphohexomutase, C-terminal domain"/>
    <property type="match status" value="1"/>
</dbReference>
<feature type="region of interest" description="Disordered" evidence="1">
    <location>
        <begin position="28"/>
        <end position="57"/>
    </location>
</feature>
<evidence type="ECO:0000256" key="2">
    <source>
        <dbReference type="SAM" id="Phobius"/>
    </source>
</evidence>
<feature type="compositionally biased region" description="Basic residues" evidence="1">
    <location>
        <begin position="28"/>
        <end position="38"/>
    </location>
</feature>
<keyword evidence="2" id="KW-0472">Membrane</keyword>
<gene>
    <name evidence="4" type="ORF">SAMN02787118_13844</name>
    <name evidence="3" type="ORF">SAMN02787118_1386</name>
</gene>
<sequence>MLTAEAHIDTERPNRYLVQLCKHFANKGRHLGHRPRTHRGGDAQAPSETHTSPEIRPDQIHVEWTDTQGTVRLPWGTCALQAAPGALTLRAQSPDEESLRRLQDLVTTHLSRFSRRDPLQVDWQRPEAPAVQAAASALAVPPRGAALRRRHDGWTGVATVVAVAAVVAVHLGLGGAVLADTRWTGWAVGFVVTVAVVKIGVAGSLAVRRGRRRTG</sequence>
<evidence type="ECO:0000313" key="4">
    <source>
        <dbReference type="EMBL" id="SFH02123.1"/>
    </source>
</evidence>